<dbReference type="KEGG" id="lul:LPB138_13540"/>
<dbReference type="PROSITE" id="PS00362">
    <property type="entry name" value="RIBOSOMAL_S15"/>
    <property type="match status" value="1"/>
</dbReference>
<keyword evidence="8" id="KW-1185">Reference proteome</keyword>
<dbReference type="CDD" id="cd00353">
    <property type="entry name" value="Ribosomal_S15p_S13e"/>
    <property type="match status" value="1"/>
</dbReference>
<evidence type="ECO:0000256" key="3">
    <source>
        <dbReference type="ARBA" id="ARBA00064542"/>
    </source>
</evidence>
<dbReference type="Gene3D" id="1.10.287.10">
    <property type="entry name" value="S15/NS1, RNA-binding"/>
    <property type="match status" value="1"/>
</dbReference>
<keyword evidence="4 6" id="KW-0694">RNA-binding</keyword>
<dbReference type="AlphaFoldDB" id="A0A1D8PAN9"/>
<comment type="similarity">
    <text evidence="4 5">Belongs to the universal ribosomal protein uS15 family.</text>
</comment>
<dbReference type="OrthoDB" id="9799262at2"/>
<dbReference type="Proteomes" id="UP000176050">
    <property type="component" value="Chromosome"/>
</dbReference>
<comment type="function">
    <text evidence="4 6">One of the primary rRNA binding proteins, it binds directly to 16S rRNA where it helps nucleate assembly of the platform of the 30S subunit by binding and bridging several RNA helices of the 16S rRNA.</text>
</comment>
<dbReference type="GO" id="GO:0003735">
    <property type="term" value="F:structural constituent of ribosome"/>
    <property type="evidence" value="ECO:0007669"/>
    <property type="project" value="InterPro"/>
</dbReference>
<evidence type="ECO:0000256" key="2">
    <source>
        <dbReference type="ARBA" id="ARBA00023274"/>
    </source>
</evidence>
<dbReference type="InterPro" id="IPR000589">
    <property type="entry name" value="Ribosomal_uS15"/>
</dbReference>
<dbReference type="EMBL" id="CP017478">
    <property type="protein sequence ID" value="AOW21640.1"/>
    <property type="molecule type" value="Genomic_DNA"/>
</dbReference>
<dbReference type="Gene3D" id="6.10.250.3130">
    <property type="match status" value="1"/>
</dbReference>
<evidence type="ECO:0000313" key="7">
    <source>
        <dbReference type="EMBL" id="AOW21640.1"/>
    </source>
</evidence>
<dbReference type="RefSeq" id="WP_070237800.1">
    <property type="nucleotide sequence ID" value="NZ_CP017478.1"/>
</dbReference>
<dbReference type="InterPro" id="IPR005290">
    <property type="entry name" value="Ribosomal_uS15_bac-type"/>
</dbReference>
<organism evidence="7 8">
    <name type="scientific">Urechidicola croceus</name>
    <dbReference type="NCBI Taxonomy" id="1850246"/>
    <lineage>
        <taxon>Bacteria</taxon>
        <taxon>Pseudomonadati</taxon>
        <taxon>Bacteroidota</taxon>
        <taxon>Flavobacteriia</taxon>
        <taxon>Flavobacteriales</taxon>
        <taxon>Flavobacteriaceae</taxon>
        <taxon>Urechidicola</taxon>
    </lineage>
</organism>
<evidence type="ECO:0000256" key="1">
    <source>
        <dbReference type="ARBA" id="ARBA00022980"/>
    </source>
</evidence>
<evidence type="ECO:0000256" key="5">
    <source>
        <dbReference type="RuleBase" id="RU003919"/>
    </source>
</evidence>
<evidence type="ECO:0000256" key="6">
    <source>
        <dbReference type="RuleBase" id="RU004524"/>
    </source>
</evidence>
<dbReference type="SUPFAM" id="SSF47060">
    <property type="entry name" value="S15/NS1 RNA-binding domain"/>
    <property type="match status" value="1"/>
</dbReference>
<dbReference type="NCBIfam" id="TIGR00952">
    <property type="entry name" value="S15_bact"/>
    <property type="match status" value="1"/>
</dbReference>
<reference evidence="7 8" key="1">
    <citation type="submission" date="2016-10" db="EMBL/GenBank/DDBJ databases">
        <title>Lutibacter sp. LPB0138, isolated from marine gastropod.</title>
        <authorList>
            <person name="Kim E."/>
            <person name="Yi H."/>
        </authorList>
    </citation>
    <scope>NUCLEOTIDE SEQUENCE [LARGE SCALE GENOMIC DNA]</scope>
    <source>
        <strain evidence="7 8">LPB0138</strain>
    </source>
</reference>
<dbReference type="InterPro" id="IPR009068">
    <property type="entry name" value="uS15_NS1_RNA-bd_sf"/>
</dbReference>
<sequence>MYLTKEVKAEIFAKHGETATNTGSAEGQIALFTHRINHLTGHLKNNRKDYNTERSLVKLVGKRRSLLDYLMKKDILRYRAIVKELGLRK</sequence>
<dbReference type="GO" id="GO:0019843">
    <property type="term" value="F:rRNA binding"/>
    <property type="evidence" value="ECO:0007669"/>
    <property type="project" value="UniProtKB-UniRule"/>
</dbReference>
<dbReference type="Pfam" id="PF00312">
    <property type="entry name" value="Ribosomal_S15"/>
    <property type="match status" value="1"/>
</dbReference>
<dbReference type="PANTHER" id="PTHR23321">
    <property type="entry name" value="RIBOSOMAL PROTEIN S15, BACTERIAL AND ORGANELLAR"/>
    <property type="match status" value="1"/>
</dbReference>
<proteinExistence type="inferred from homology"/>
<keyword evidence="2 4" id="KW-0687">Ribonucleoprotein</keyword>
<dbReference type="FunFam" id="1.10.287.10:FF:000002">
    <property type="entry name" value="30S ribosomal protein S15"/>
    <property type="match status" value="1"/>
</dbReference>
<protein>
    <recommendedName>
        <fullName evidence="4">Small ribosomal subunit protein uS15</fullName>
    </recommendedName>
</protein>
<accession>A0A1D8PAN9</accession>
<dbReference type="GO" id="GO:0006412">
    <property type="term" value="P:translation"/>
    <property type="evidence" value="ECO:0007669"/>
    <property type="project" value="UniProtKB-UniRule"/>
</dbReference>
<dbReference type="SMART" id="SM01387">
    <property type="entry name" value="Ribosomal_S15"/>
    <property type="match status" value="1"/>
</dbReference>
<keyword evidence="4 6" id="KW-0699">rRNA-binding</keyword>
<dbReference type="PANTHER" id="PTHR23321:SF26">
    <property type="entry name" value="SMALL RIBOSOMAL SUBUNIT PROTEIN US15M"/>
    <property type="match status" value="1"/>
</dbReference>
<keyword evidence="1 4" id="KW-0689">Ribosomal protein</keyword>
<name>A0A1D8PAN9_9FLAO</name>
<gene>
    <name evidence="4" type="primary">rpsO</name>
    <name evidence="7" type="ORF">LPB138_13540</name>
</gene>
<dbReference type="STRING" id="1850246.LPB138_13540"/>
<evidence type="ECO:0000256" key="4">
    <source>
        <dbReference type="HAMAP-Rule" id="MF_01343"/>
    </source>
</evidence>
<evidence type="ECO:0000313" key="8">
    <source>
        <dbReference type="Proteomes" id="UP000176050"/>
    </source>
</evidence>
<dbReference type="HAMAP" id="MF_01343_B">
    <property type="entry name" value="Ribosomal_uS15_B"/>
    <property type="match status" value="1"/>
</dbReference>
<dbReference type="GO" id="GO:0022627">
    <property type="term" value="C:cytosolic small ribosomal subunit"/>
    <property type="evidence" value="ECO:0007669"/>
    <property type="project" value="TreeGrafter"/>
</dbReference>
<comment type="subunit">
    <text evidence="3 4">Part of the 30S ribosomal subunit. Forms a bridge to the 50S subunit in the 70S ribosome, contacting the 23S rRNA.</text>
</comment>
<comment type="function">
    <text evidence="4">Forms an intersubunit bridge (bridge B4) with the 23S rRNA of the 50S subunit in the ribosome.</text>
</comment>